<dbReference type="AlphaFoldDB" id="A0A9Q1JJB0"/>
<dbReference type="Proteomes" id="UP001153076">
    <property type="component" value="Unassembled WGS sequence"/>
</dbReference>
<proteinExistence type="predicted"/>
<sequence>MHLHDKLTAKKKGLYYFDSKPFLVKGWNPEMDLHTKSIKSLPLWVQLPDLDIKYWGQSSLSKIGSIMGIPIKTDKYTRDRTMLKYARLVIEVNLEGPFPKFVEFINENGVLTRQQVKFEWLPTKCNHCLMYGHEENFCRKKEIVRKENPEVEFTPVTRRATATHTPIGSPNRSPQSKNQYHLLSMDPGLNWPDKQEDVKIFLFNNKVGLVGLLETKVKEHNTNKVAAAVFPGWHWHTNFSLNPKGRIWIAWRPSAYTINILSQTEQIIHCQATQLSTNKGFCITFVYGMNQEMQRQSLWTDLYEIAQQMSSAWCIIGDFNSVLYKADRQGGNEVVDHELEDMSCFTKMCEVQEINWSGSYYSWTNKTIRSRIDRAFCNTYWWETFDFTHNKYLANALSDHNPQLLLFPTSTKLKTSFQYCDMWRTTINGNSSSLQQLGKFLSQMRAKLRLLNKDHFADLRSQQSKARSMLGTIQSALQLTPAINKCFTKRKRLEKGTFSKLKWNRSPKEMSTPDFSLQKPNKGSSLHTYTLSRINREIKGTSHDLQTKFLEVTGLSEGSFPLKYLGVPITASKLTKMKCRGLVEKITARVKIWATRSLSFVGRAVLINNILFGIFTYWASIFILPPQVLDNLTRIYRNYLWGGAQQNLEEFLMYLGNKSASPKLRMDWG</sequence>
<dbReference type="SUPFAM" id="SSF56219">
    <property type="entry name" value="DNase I-like"/>
    <property type="match status" value="1"/>
</dbReference>
<feature type="domain" description="Endonuclease/exonuclease/phosphatase" evidence="1">
    <location>
        <begin position="187"/>
        <end position="400"/>
    </location>
</feature>
<dbReference type="EMBL" id="JAKOGI010001528">
    <property type="protein sequence ID" value="KAJ8425164.1"/>
    <property type="molecule type" value="Genomic_DNA"/>
</dbReference>
<gene>
    <name evidence="2" type="ORF">Cgig2_012404</name>
</gene>
<protein>
    <recommendedName>
        <fullName evidence="1">Endonuclease/exonuclease/phosphatase domain-containing protein</fullName>
    </recommendedName>
</protein>
<dbReference type="InterPro" id="IPR040256">
    <property type="entry name" value="At4g02000-like"/>
</dbReference>
<organism evidence="2 3">
    <name type="scientific">Carnegiea gigantea</name>
    <dbReference type="NCBI Taxonomy" id="171969"/>
    <lineage>
        <taxon>Eukaryota</taxon>
        <taxon>Viridiplantae</taxon>
        <taxon>Streptophyta</taxon>
        <taxon>Embryophyta</taxon>
        <taxon>Tracheophyta</taxon>
        <taxon>Spermatophyta</taxon>
        <taxon>Magnoliopsida</taxon>
        <taxon>eudicotyledons</taxon>
        <taxon>Gunneridae</taxon>
        <taxon>Pentapetalae</taxon>
        <taxon>Caryophyllales</taxon>
        <taxon>Cactineae</taxon>
        <taxon>Cactaceae</taxon>
        <taxon>Cactoideae</taxon>
        <taxon>Echinocereeae</taxon>
        <taxon>Carnegiea</taxon>
    </lineage>
</organism>
<evidence type="ECO:0000313" key="2">
    <source>
        <dbReference type="EMBL" id="KAJ8425164.1"/>
    </source>
</evidence>
<keyword evidence="3" id="KW-1185">Reference proteome</keyword>
<evidence type="ECO:0000259" key="1">
    <source>
        <dbReference type="Pfam" id="PF03372"/>
    </source>
</evidence>
<evidence type="ECO:0000313" key="3">
    <source>
        <dbReference type="Proteomes" id="UP001153076"/>
    </source>
</evidence>
<name>A0A9Q1JJB0_9CARY</name>
<dbReference type="PANTHER" id="PTHR31286">
    <property type="entry name" value="GLYCINE-RICH CELL WALL STRUCTURAL PROTEIN 1.8-LIKE"/>
    <property type="match status" value="1"/>
</dbReference>
<reference evidence="2" key="1">
    <citation type="submission" date="2022-04" db="EMBL/GenBank/DDBJ databases">
        <title>Carnegiea gigantea Genome sequencing and assembly v2.</title>
        <authorList>
            <person name="Copetti D."/>
            <person name="Sanderson M.J."/>
            <person name="Burquez A."/>
            <person name="Wojciechowski M.F."/>
        </authorList>
    </citation>
    <scope>NUCLEOTIDE SEQUENCE</scope>
    <source>
        <strain evidence="2">SGP5-SGP5p</strain>
        <tissue evidence="2">Aerial part</tissue>
    </source>
</reference>
<dbReference type="Pfam" id="PF03372">
    <property type="entry name" value="Exo_endo_phos"/>
    <property type="match status" value="1"/>
</dbReference>
<dbReference type="InterPro" id="IPR005135">
    <property type="entry name" value="Endo/exonuclease/phosphatase"/>
</dbReference>
<dbReference type="OrthoDB" id="2417874at2759"/>
<dbReference type="GO" id="GO:0003824">
    <property type="term" value="F:catalytic activity"/>
    <property type="evidence" value="ECO:0007669"/>
    <property type="project" value="InterPro"/>
</dbReference>
<dbReference type="InterPro" id="IPR036691">
    <property type="entry name" value="Endo/exonu/phosph_ase_sf"/>
</dbReference>
<accession>A0A9Q1JJB0</accession>
<dbReference type="Gene3D" id="3.60.10.10">
    <property type="entry name" value="Endonuclease/exonuclease/phosphatase"/>
    <property type="match status" value="1"/>
</dbReference>
<comment type="caution">
    <text evidence="2">The sequence shown here is derived from an EMBL/GenBank/DDBJ whole genome shotgun (WGS) entry which is preliminary data.</text>
</comment>
<dbReference type="PANTHER" id="PTHR31286:SF165">
    <property type="entry name" value="DUF4283 DOMAIN-CONTAINING PROTEIN"/>
    <property type="match status" value="1"/>
</dbReference>